<gene>
    <name evidence="1" type="ORF">ACHAWO_007976</name>
</gene>
<protein>
    <recommendedName>
        <fullName evidence="3">N-acetyltransferase domain-containing protein</fullName>
    </recommendedName>
</protein>
<organism evidence="1 2">
    <name type="scientific">Cyclotella atomus</name>
    <dbReference type="NCBI Taxonomy" id="382360"/>
    <lineage>
        <taxon>Eukaryota</taxon>
        <taxon>Sar</taxon>
        <taxon>Stramenopiles</taxon>
        <taxon>Ochrophyta</taxon>
        <taxon>Bacillariophyta</taxon>
        <taxon>Coscinodiscophyceae</taxon>
        <taxon>Thalassiosirophycidae</taxon>
        <taxon>Stephanodiscales</taxon>
        <taxon>Stephanodiscaceae</taxon>
        <taxon>Cyclotella</taxon>
    </lineage>
</organism>
<evidence type="ECO:0000313" key="1">
    <source>
        <dbReference type="EMBL" id="KAL3786424.1"/>
    </source>
</evidence>
<proteinExistence type="predicted"/>
<evidence type="ECO:0000313" key="2">
    <source>
        <dbReference type="Proteomes" id="UP001530400"/>
    </source>
</evidence>
<evidence type="ECO:0008006" key="3">
    <source>
        <dbReference type="Google" id="ProtNLM"/>
    </source>
</evidence>
<name>A0ABD3PFC6_9STRA</name>
<reference evidence="1 2" key="1">
    <citation type="submission" date="2024-10" db="EMBL/GenBank/DDBJ databases">
        <title>Updated reference genomes for cyclostephanoid diatoms.</title>
        <authorList>
            <person name="Roberts W.R."/>
            <person name="Alverson A.J."/>
        </authorList>
    </citation>
    <scope>NUCLEOTIDE SEQUENCE [LARGE SCALE GENOMIC DNA]</scope>
    <source>
        <strain evidence="1 2">AJA010-31</strain>
    </source>
</reference>
<keyword evidence="2" id="KW-1185">Reference proteome</keyword>
<dbReference type="EMBL" id="JALLPJ020000649">
    <property type="protein sequence ID" value="KAL3786424.1"/>
    <property type="molecule type" value="Genomic_DNA"/>
</dbReference>
<sequence length="621" mass="70999">MRFAGNNYTGEHRNIKERAEKLCGLVDDDLLERYIRFMTVGAPTKFNAKSSRENTMLYWRKGNYSSIPPALKQVLKTMNKEERNNNVIALPNWCYHFLPNCFITPQHNLVKEGKADRLIFDARLKGYLSESPYKDLEPQTDCGLAFGADFSPPVWEQCRRMAEQLSERLFEDDTLVIKHAQYLDKLQWGPKQGNPGRIVKATPCPKHQGVLDKHGRPVNTPHNYFVDDGIAAEVYEREQIRRAIAADIEAIFLLLELLKMLTIEEIAPLIGKLNHMAQTIRWMNHIMGHLYTSLMCALAKNKRYLITTNKQFRDLLKLKKHEPETKEEENLSTFAQSEMSKKVYRTKVKHILLPTAKTELHLIRSALSDPTIQKRAPISHLIDKTHDSDHDGDSSFDAMGGISIRMKMWWYFEGPKEVREHTLRFIKNNKDGELIAINAMEYGTIQVGIALAYYYWCILKEQERQGIEYLTVLLRADNKSAEAWTRKGCKISMAGRALGRLQCARMMNNPVGLSSEYINTKENKIPDEISRIESEAKLLPAISKLYQKYPSIGACRCFHPNPELISYIMAALCSQQLINPLTIRELVQKNPGKIVGCSIAELPTSLTRASSASNPKTQTLL</sequence>
<accession>A0ABD3PFC6</accession>
<dbReference type="Proteomes" id="UP001530400">
    <property type="component" value="Unassembled WGS sequence"/>
</dbReference>
<dbReference type="AlphaFoldDB" id="A0ABD3PFC6"/>
<comment type="caution">
    <text evidence="1">The sequence shown here is derived from an EMBL/GenBank/DDBJ whole genome shotgun (WGS) entry which is preliminary data.</text>
</comment>